<dbReference type="EMBL" id="NJGE01000010">
    <property type="protein sequence ID" value="PIT68928.1"/>
    <property type="molecule type" value="Genomic_DNA"/>
</dbReference>
<keyword evidence="4 5" id="KW-0472">Membrane</keyword>
<keyword evidence="7" id="KW-0238">DNA-binding</keyword>
<gene>
    <name evidence="7" type="ORF">CER18_05150</name>
</gene>
<dbReference type="GO" id="GO:0016020">
    <property type="term" value="C:membrane"/>
    <property type="evidence" value="ECO:0007669"/>
    <property type="project" value="UniProtKB-SubCell"/>
</dbReference>
<accession>A0A2M6URW4</accession>
<evidence type="ECO:0000256" key="4">
    <source>
        <dbReference type="ARBA" id="ARBA00023136"/>
    </source>
</evidence>
<dbReference type="InterPro" id="IPR016982">
    <property type="entry name" value="Mms48"/>
</dbReference>
<feature type="transmembrane region" description="Helical" evidence="5">
    <location>
        <begin position="45"/>
        <end position="66"/>
    </location>
</feature>
<sequence>MIRVFIYTFVVCILGLAFVWVANHNGVFVLTFLHSRFSASLLTMLSVLTLLFVTLVLLWWLLSFFFSIPSALSNYFYKRQRKRGYEALSKGILATFAGDGMVAQKMDAQVAKYLAGKQEPLVKFLKAQTLSLQNNSVRAISLYEEMRKEEPTKLVGLYGLFREAMKSKAYEAAQQYAQEALTLSPALLWAHQAVLDRLGAEGKWDKALTVFERAQKALPRSVRSTPERQHIQVLLLSGQALHLFDTHPVQAREAILKAHKLAPDFVPIKIIAANILYKLNETRKADKMIIAAWQKEPHLDLGALYIEREEGAIGRLKRAKTLASYNKDVFESAFLIAKAALDAGETTLAREQAQKALQYHPRESVYLLLADIEEAQGNNQGAVRQWLSLALRAERDPVWMCEGAIFSSWSAVSPISGRLGCFEWKAPPRVPSLTLEAVNIVPKKQDKEDVVEKSEEIEDKKLEKLTSIDDPFLYNIQVEKQNIKEQDAKTFSRVHLNVDDPGVKTETEEEGASLSRRKFRLF</sequence>
<name>A0A2M6URW4_9HYPH</name>
<dbReference type="InterPro" id="IPR011990">
    <property type="entry name" value="TPR-like_helical_dom_sf"/>
</dbReference>
<organism evidence="7 8">
    <name type="scientific">Bartonella tribocorum</name>
    <dbReference type="NCBI Taxonomy" id="85701"/>
    <lineage>
        <taxon>Bacteria</taxon>
        <taxon>Pseudomonadati</taxon>
        <taxon>Pseudomonadota</taxon>
        <taxon>Alphaproteobacteria</taxon>
        <taxon>Hyphomicrobiales</taxon>
        <taxon>Bartonellaceae</taxon>
        <taxon>Bartonella</taxon>
    </lineage>
</organism>
<dbReference type="GO" id="GO:0003677">
    <property type="term" value="F:DNA binding"/>
    <property type="evidence" value="ECO:0007669"/>
    <property type="project" value="UniProtKB-KW"/>
</dbReference>
<comment type="subcellular location">
    <subcellularLocation>
        <location evidence="1">Membrane</location>
    </subcellularLocation>
</comment>
<feature type="domain" description="HemY N-terminal" evidence="6">
    <location>
        <begin position="28"/>
        <end position="130"/>
    </location>
</feature>
<dbReference type="Proteomes" id="UP000229839">
    <property type="component" value="Unassembled WGS sequence"/>
</dbReference>
<keyword evidence="2 5" id="KW-0812">Transmembrane</keyword>
<protein>
    <submittedName>
        <fullName evidence="7">DNA-binding protein</fullName>
    </submittedName>
</protein>
<dbReference type="Gene3D" id="1.25.40.10">
    <property type="entry name" value="Tetratricopeptide repeat domain"/>
    <property type="match status" value="1"/>
</dbReference>
<evidence type="ECO:0000256" key="2">
    <source>
        <dbReference type="ARBA" id="ARBA00022692"/>
    </source>
</evidence>
<reference evidence="7 8" key="1">
    <citation type="submission" date="2017-06" db="EMBL/GenBank/DDBJ databases">
        <title>Draft genome of Bartonella tribocorum strain L103, isolated from a rodent in Laos.</title>
        <authorList>
            <person name="Hadjadj L."/>
            <person name="Jiyipong T."/>
            <person name="Morand S."/>
            <person name="Diene S.M."/>
            <person name="Rolain J.-M."/>
        </authorList>
    </citation>
    <scope>NUCLEOTIDE SEQUENCE [LARGE SCALE GENOMIC DNA]</scope>
    <source>
        <strain evidence="7 8">L103</strain>
    </source>
</reference>
<dbReference type="AlphaFoldDB" id="A0A2M6URW4"/>
<evidence type="ECO:0000313" key="8">
    <source>
        <dbReference type="Proteomes" id="UP000229839"/>
    </source>
</evidence>
<dbReference type="InterPro" id="IPR010817">
    <property type="entry name" value="HemY_N"/>
</dbReference>
<comment type="caution">
    <text evidence="7">The sequence shown here is derived from an EMBL/GenBank/DDBJ whole genome shotgun (WGS) entry which is preliminary data.</text>
</comment>
<dbReference type="STRING" id="85701.BM1374166_02229"/>
<proteinExistence type="predicted"/>
<feature type="transmembrane region" description="Helical" evidence="5">
    <location>
        <begin position="6"/>
        <end position="33"/>
    </location>
</feature>
<dbReference type="PIRSF" id="PIRSF031802">
    <property type="entry name" value="UCP031802"/>
    <property type="match status" value="1"/>
</dbReference>
<evidence type="ECO:0000256" key="5">
    <source>
        <dbReference type="SAM" id="Phobius"/>
    </source>
</evidence>
<dbReference type="OrthoDB" id="9798343at2"/>
<evidence type="ECO:0000259" key="6">
    <source>
        <dbReference type="Pfam" id="PF07219"/>
    </source>
</evidence>
<dbReference type="RefSeq" id="WP_100129008.1">
    <property type="nucleotide sequence ID" value="NZ_CADDYI010000011.1"/>
</dbReference>
<keyword evidence="3 5" id="KW-1133">Transmembrane helix</keyword>
<evidence type="ECO:0000256" key="3">
    <source>
        <dbReference type="ARBA" id="ARBA00022989"/>
    </source>
</evidence>
<evidence type="ECO:0000313" key="7">
    <source>
        <dbReference type="EMBL" id="PIT68928.1"/>
    </source>
</evidence>
<dbReference type="SUPFAM" id="SSF48452">
    <property type="entry name" value="TPR-like"/>
    <property type="match status" value="2"/>
</dbReference>
<evidence type="ECO:0000256" key="1">
    <source>
        <dbReference type="ARBA" id="ARBA00004370"/>
    </source>
</evidence>
<dbReference type="Pfam" id="PF07219">
    <property type="entry name" value="HemY_N"/>
    <property type="match status" value="1"/>
</dbReference>